<organism evidence="2 3">
    <name type="scientific">Allacma fusca</name>
    <dbReference type="NCBI Taxonomy" id="39272"/>
    <lineage>
        <taxon>Eukaryota</taxon>
        <taxon>Metazoa</taxon>
        <taxon>Ecdysozoa</taxon>
        <taxon>Arthropoda</taxon>
        <taxon>Hexapoda</taxon>
        <taxon>Collembola</taxon>
        <taxon>Symphypleona</taxon>
        <taxon>Sminthuridae</taxon>
        <taxon>Allacma</taxon>
    </lineage>
</organism>
<evidence type="ECO:0000256" key="1">
    <source>
        <dbReference type="SAM" id="MobiDB-lite"/>
    </source>
</evidence>
<proteinExistence type="predicted"/>
<dbReference type="AlphaFoldDB" id="A0A8J2KNC4"/>
<keyword evidence="3" id="KW-1185">Reference proteome</keyword>
<dbReference type="EMBL" id="CAJVCH010364218">
    <property type="protein sequence ID" value="CAG7816234.1"/>
    <property type="molecule type" value="Genomic_DNA"/>
</dbReference>
<name>A0A8J2KNC4_9HEXA</name>
<gene>
    <name evidence="2" type="ORF">AFUS01_LOCUS26863</name>
</gene>
<sequence length="198" mass="21771">MSKEVRAAIRREYRKATVKRTATMRHSTFRSTVRGRRWSSSYANQNSVYWDNPTSVTYRSSFHHRASILLSKIKQPSTLLSAGDGTGGVGMSRTNSGDGTRTNGQHTTSWTTNSAIITNNTPSPETIGFLPNGMTVTFTRNSNCNSISGENKSDSENNEISMQNVLLTNNHCCLDFEASQNEINGESLGRNAFPPGVL</sequence>
<evidence type="ECO:0000313" key="3">
    <source>
        <dbReference type="Proteomes" id="UP000708208"/>
    </source>
</evidence>
<protein>
    <submittedName>
        <fullName evidence="2">Uncharacterized protein</fullName>
    </submittedName>
</protein>
<reference evidence="2" key="1">
    <citation type="submission" date="2021-06" db="EMBL/GenBank/DDBJ databases">
        <authorList>
            <person name="Hodson N. C."/>
            <person name="Mongue J. A."/>
            <person name="Jaron S. K."/>
        </authorList>
    </citation>
    <scope>NUCLEOTIDE SEQUENCE</scope>
</reference>
<evidence type="ECO:0000313" key="2">
    <source>
        <dbReference type="EMBL" id="CAG7816234.1"/>
    </source>
</evidence>
<comment type="caution">
    <text evidence="2">The sequence shown here is derived from an EMBL/GenBank/DDBJ whole genome shotgun (WGS) entry which is preliminary data.</text>
</comment>
<accession>A0A8J2KNC4</accession>
<dbReference type="Proteomes" id="UP000708208">
    <property type="component" value="Unassembled WGS sequence"/>
</dbReference>
<feature type="region of interest" description="Disordered" evidence="1">
    <location>
        <begin position="93"/>
        <end position="124"/>
    </location>
</feature>